<dbReference type="OrthoDB" id="41532at2759"/>
<evidence type="ECO:0000256" key="8">
    <source>
        <dbReference type="ARBA" id="ARBA00051711"/>
    </source>
</evidence>
<comment type="similarity">
    <text evidence="3">Belongs to the acetyltransferase family. AANAT subfamily.</text>
</comment>
<dbReference type="Proteomes" id="UP000494206">
    <property type="component" value="Unassembled WGS sequence"/>
</dbReference>
<dbReference type="EMBL" id="CADEPM010000012">
    <property type="protein sequence ID" value="CAB3410934.1"/>
    <property type="molecule type" value="Genomic_DNA"/>
</dbReference>
<dbReference type="AlphaFoldDB" id="A0A8S1FEC8"/>
<proteinExistence type="inferred from homology"/>
<comment type="catalytic activity">
    <reaction evidence="12">
        <text>serotonin + acetyl-CoA = N-acetylserotonin + CoA + H(+)</text>
        <dbReference type="Rhea" id="RHEA:25217"/>
        <dbReference type="ChEBI" id="CHEBI:15378"/>
        <dbReference type="ChEBI" id="CHEBI:17697"/>
        <dbReference type="ChEBI" id="CHEBI:57287"/>
        <dbReference type="ChEBI" id="CHEBI:57288"/>
        <dbReference type="ChEBI" id="CHEBI:350546"/>
        <dbReference type="EC" id="2.3.1.87"/>
    </reaction>
    <physiologicalReaction direction="left-to-right" evidence="12">
        <dbReference type="Rhea" id="RHEA:25218"/>
    </physiologicalReaction>
</comment>
<dbReference type="GO" id="GO:0004059">
    <property type="term" value="F:aralkylamine N-acetyltransferase activity"/>
    <property type="evidence" value="ECO:0007669"/>
    <property type="project" value="UniProtKB-EC"/>
</dbReference>
<protein>
    <recommendedName>
        <fullName evidence="4">aralkylamine N-acetyltransferase</fullName>
        <ecNumber evidence="4">2.3.1.87</ecNumber>
    </recommendedName>
</protein>
<evidence type="ECO:0000313" key="14">
    <source>
        <dbReference type="Proteomes" id="UP000494206"/>
    </source>
</evidence>
<dbReference type="Gene3D" id="3.40.630.30">
    <property type="match status" value="1"/>
</dbReference>
<comment type="catalytic activity">
    <reaction evidence="6">
        <text>serotonin + octadecanoyl-CoA = N-octadecanoyl-serotonin + CoA + H(+)</text>
        <dbReference type="Rhea" id="RHEA:51400"/>
        <dbReference type="ChEBI" id="CHEBI:15378"/>
        <dbReference type="ChEBI" id="CHEBI:57287"/>
        <dbReference type="ChEBI" id="CHEBI:57394"/>
        <dbReference type="ChEBI" id="CHEBI:134065"/>
        <dbReference type="ChEBI" id="CHEBI:350546"/>
    </reaction>
    <physiologicalReaction direction="left-to-right" evidence="6">
        <dbReference type="Rhea" id="RHEA:51401"/>
    </physiologicalReaction>
</comment>
<evidence type="ECO:0000256" key="4">
    <source>
        <dbReference type="ARBA" id="ARBA00039114"/>
    </source>
</evidence>
<evidence type="ECO:0000256" key="1">
    <source>
        <dbReference type="ARBA" id="ARBA00022679"/>
    </source>
</evidence>
<sequence>MSLNDLEYLVATKEDQSEILDFLLTYFYKEEPCTKALKLAKEEVGPLYASIIERCLRYPFSTVVRTPTAGIVGVLLNSVWRRDDEASSGGDYDDGEHASPNMSAFVRFLNRAHDDLWDLLPPNVDAVLHREISSVATAFQRNGIATKMLTANVSSSRLDEFNIGGVLSETSSFANQTLLAKHGFKCLKELAYSEMRNARGDRVLTAPLDGAHALRLNYKSIDEFEFEN</sequence>
<comment type="caution">
    <text evidence="13">The sequence shown here is derived from an EMBL/GenBank/DDBJ whole genome shotgun (WGS) entry which is preliminary data.</text>
</comment>
<evidence type="ECO:0000256" key="11">
    <source>
        <dbReference type="ARBA" id="ARBA00052335"/>
    </source>
</evidence>
<dbReference type="PANTHER" id="PTHR20905">
    <property type="entry name" value="N-ACETYLTRANSFERASE-RELATED"/>
    <property type="match status" value="1"/>
</dbReference>
<dbReference type="EC" id="2.3.1.87" evidence="4"/>
<dbReference type="FunFam" id="3.40.630.30:FF:000046">
    <property type="entry name" value="Dopamine N-acetyltransferase"/>
    <property type="match status" value="1"/>
</dbReference>
<gene>
    <name evidence="13" type="ORF">CBOVIS_LOCUS12382</name>
</gene>
<evidence type="ECO:0000256" key="7">
    <source>
        <dbReference type="ARBA" id="ARBA00051284"/>
    </source>
</evidence>
<comment type="catalytic activity">
    <reaction evidence="11">
        <text>dopamine + hexadecanoyl-CoA = N-hexadecanoyl-dopamine + CoA + H(+)</text>
        <dbReference type="Rhea" id="RHEA:51376"/>
        <dbReference type="ChEBI" id="CHEBI:15378"/>
        <dbReference type="ChEBI" id="CHEBI:57287"/>
        <dbReference type="ChEBI" id="CHEBI:57379"/>
        <dbReference type="ChEBI" id="CHEBI:59905"/>
        <dbReference type="ChEBI" id="CHEBI:134058"/>
    </reaction>
    <physiologicalReaction direction="left-to-right" evidence="11">
        <dbReference type="Rhea" id="RHEA:51377"/>
    </physiologicalReaction>
</comment>
<comment type="catalytic activity">
    <reaction evidence="7">
        <text>serotonin + (5Z,8Z,11Z,14Z)-eicosatetraenoyl-CoA = N-[(5Z,8Z,11Z,14Z)-eicosatetraenoyl]-serotonin + CoA + H(+)</text>
        <dbReference type="Rhea" id="RHEA:51396"/>
        <dbReference type="ChEBI" id="CHEBI:15378"/>
        <dbReference type="ChEBI" id="CHEBI:57287"/>
        <dbReference type="ChEBI" id="CHEBI:57368"/>
        <dbReference type="ChEBI" id="CHEBI:132255"/>
        <dbReference type="ChEBI" id="CHEBI:350546"/>
    </reaction>
    <physiologicalReaction direction="left-to-right" evidence="7">
        <dbReference type="Rhea" id="RHEA:51397"/>
    </physiologicalReaction>
</comment>
<comment type="pathway">
    <text evidence="2">Aromatic compound metabolism; melatonin biosynthesis; melatonin from serotonin: step 1/2.</text>
</comment>
<organism evidence="13 14">
    <name type="scientific">Caenorhabditis bovis</name>
    <dbReference type="NCBI Taxonomy" id="2654633"/>
    <lineage>
        <taxon>Eukaryota</taxon>
        <taxon>Metazoa</taxon>
        <taxon>Ecdysozoa</taxon>
        <taxon>Nematoda</taxon>
        <taxon>Chromadorea</taxon>
        <taxon>Rhabditida</taxon>
        <taxon>Rhabditina</taxon>
        <taxon>Rhabditomorpha</taxon>
        <taxon>Rhabditoidea</taxon>
        <taxon>Rhabditidae</taxon>
        <taxon>Peloderinae</taxon>
        <taxon>Caenorhabditis</taxon>
    </lineage>
</organism>
<evidence type="ECO:0000313" key="13">
    <source>
        <dbReference type="EMBL" id="CAB3410934.1"/>
    </source>
</evidence>
<comment type="catalytic activity">
    <reaction evidence="8">
        <text>dopamine + acetyl-CoA = N-acetyldopamine + CoA + H(+)</text>
        <dbReference type="Rhea" id="RHEA:51388"/>
        <dbReference type="ChEBI" id="CHEBI:15378"/>
        <dbReference type="ChEBI" id="CHEBI:57287"/>
        <dbReference type="ChEBI" id="CHEBI:57288"/>
        <dbReference type="ChEBI" id="CHEBI:59905"/>
        <dbReference type="ChEBI" id="CHEBI:125678"/>
    </reaction>
    <physiologicalReaction direction="left-to-right" evidence="8">
        <dbReference type="Rhea" id="RHEA:51389"/>
    </physiologicalReaction>
</comment>
<keyword evidence="1" id="KW-0808">Transferase</keyword>
<evidence type="ECO:0000256" key="5">
    <source>
        <dbReference type="ARBA" id="ARBA00050189"/>
    </source>
</evidence>
<comment type="catalytic activity">
    <reaction evidence="10">
        <text>serotonin + hexadecanoyl-CoA = N-hexadecanoyl-serotonin + CoA + H(+)</text>
        <dbReference type="Rhea" id="RHEA:51384"/>
        <dbReference type="ChEBI" id="CHEBI:15378"/>
        <dbReference type="ChEBI" id="CHEBI:57287"/>
        <dbReference type="ChEBI" id="CHEBI:57379"/>
        <dbReference type="ChEBI" id="CHEBI:134059"/>
        <dbReference type="ChEBI" id="CHEBI:350546"/>
    </reaction>
    <physiologicalReaction direction="left-to-right" evidence="10">
        <dbReference type="Rhea" id="RHEA:51385"/>
    </physiologicalReaction>
</comment>
<evidence type="ECO:0000256" key="12">
    <source>
        <dbReference type="ARBA" id="ARBA00052491"/>
    </source>
</evidence>
<dbReference type="PANTHER" id="PTHR20905:SF2">
    <property type="entry name" value="N-ACETYLTRANSFERASE DOMAIN-CONTAINING PROTEIN"/>
    <property type="match status" value="1"/>
</dbReference>
<evidence type="ECO:0000256" key="2">
    <source>
        <dbReference type="ARBA" id="ARBA00037926"/>
    </source>
</evidence>
<evidence type="ECO:0000256" key="6">
    <source>
        <dbReference type="ARBA" id="ARBA00050849"/>
    </source>
</evidence>
<comment type="catalytic activity">
    <reaction evidence="9">
        <text>serotonin + (9Z)-octadecenoyl-CoA = N-(9Z-octadecenoyl)-serotonin + CoA + H(+)</text>
        <dbReference type="Rhea" id="RHEA:51392"/>
        <dbReference type="ChEBI" id="CHEBI:15378"/>
        <dbReference type="ChEBI" id="CHEBI:57287"/>
        <dbReference type="ChEBI" id="CHEBI:57387"/>
        <dbReference type="ChEBI" id="CHEBI:134064"/>
        <dbReference type="ChEBI" id="CHEBI:350546"/>
    </reaction>
    <physiologicalReaction direction="left-to-right" evidence="9">
        <dbReference type="Rhea" id="RHEA:51393"/>
    </physiologicalReaction>
</comment>
<evidence type="ECO:0000256" key="3">
    <source>
        <dbReference type="ARBA" id="ARBA00038182"/>
    </source>
</evidence>
<name>A0A8S1FEC8_9PELO</name>
<reference evidence="13 14" key="1">
    <citation type="submission" date="2020-04" db="EMBL/GenBank/DDBJ databases">
        <authorList>
            <person name="Laetsch R D."/>
            <person name="Stevens L."/>
            <person name="Kumar S."/>
            <person name="Blaxter L. M."/>
        </authorList>
    </citation>
    <scope>NUCLEOTIDE SEQUENCE [LARGE SCALE GENOMIC DNA]</scope>
</reference>
<accession>A0A8S1FEC8</accession>
<comment type="catalytic activity">
    <reaction evidence="5">
        <text>dopamine + (9Z)-octadecenoyl-CoA = N-(9Z-octadecanoyl)-dopamine + CoA + H(+)</text>
        <dbReference type="Rhea" id="RHEA:51380"/>
        <dbReference type="ChEBI" id="CHEBI:15378"/>
        <dbReference type="ChEBI" id="CHEBI:31883"/>
        <dbReference type="ChEBI" id="CHEBI:57287"/>
        <dbReference type="ChEBI" id="CHEBI:57387"/>
        <dbReference type="ChEBI" id="CHEBI:59905"/>
    </reaction>
    <physiologicalReaction direction="left-to-right" evidence="5">
        <dbReference type="Rhea" id="RHEA:51381"/>
    </physiologicalReaction>
</comment>
<keyword evidence="14" id="KW-1185">Reference proteome</keyword>
<evidence type="ECO:0000256" key="9">
    <source>
        <dbReference type="ARBA" id="ARBA00051823"/>
    </source>
</evidence>
<evidence type="ECO:0000256" key="10">
    <source>
        <dbReference type="ARBA" id="ARBA00052178"/>
    </source>
</evidence>